<sequence length="166" mass="18697">MTSLFIDALSEPLEEIDEDYQHLLWYADRLGRHVAEQGEPKSLPAALTGQGFSIISTCYRAGFTYKWKQGCRIKQKPQQGYSPFSVLKRCLHPKVVSSPRGAGYLDRAAVRMPSYSTQKVERILVTGNVEEGLPKVFSSIRQGVQIYNLSSDHVMVASLIEFIWGE</sequence>
<keyword evidence="1" id="KW-1185">Reference proteome</keyword>
<protein>
    <submittedName>
        <fullName evidence="2">Uncharacterized protein LOC113147247</fullName>
    </submittedName>
</protein>
<evidence type="ECO:0000313" key="1">
    <source>
        <dbReference type="Proteomes" id="UP000515125"/>
    </source>
</evidence>
<name>A0A6P6RYE4_9EIME</name>
<evidence type="ECO:0000313" key="2">
    <source>
        <dbReference type="RefSeq" id="XP_026192941.1"/>
    </source>
</evidence>
<dbReference type="Proteomes" id="UP000515125">
    <property type="component" value="Unplaced"/>
</dbReference>
<dbReference type="OrthoDB" id="346374at2759"/>
<reference evidence="2" key="1">
    <citation type="submission" date="2025-08" db="UniProtKB">
        <authorList>
            <consortium name="RefSeq"/>
        </authorList>
    </citation>
    <scope>IDENTIFICATION</scope>
</reference>
<dbReference type="GeneID" id="113147247"/>
<organism evidence="1 2">
    <name type="scientific">Cyclospora cayetanensis</name>
    <dbReference type="NCBI Taxonomy" id="88456"/>
    <lineage>
        <taxon>Eukaryota</taxon>
        <taxon>Sar</taxon>
        <taxon>Alveolata</taxon>
        <taxon>Apicomplexa</taxon>
        <taxon>Conoidasida</taxon>
        <taxon>Coccidia</taxon>
        <taxon>Eucoccidiorida</taxon>
        <taxon>Eimeriorina</taxon>
        <taxon>Eimeriidae</taxon>
        <taxon>Cyclospora</taxon>
    </lineage>
</organism>
<dbReference type="RefSeq" id="XP_026192941.1">
    <property type="nucleotide sequence ID" value="XM_026337156.1"/>
</dbReference>
<accession>A0A6P6RYE4</accession>
<proteinExistence type="predicted"/>
<gene>
    <name evidence="2" type="primary">LOC113147247</name>
</gene>
<dbReference type="AlphaFoldDB" id="A0A6P6RYE4"/>